<evidence type="ECO:0000256" key="1">
    <source>
        <dbReference type="ARBA" id="ARBA00000382"/>
    </source>
</evidence>
<evidence type="ECO:0000256" key="14">
    <source>
        <dbReference type="ARBA" id="ARBA00043078"/>
    </source>
</evidence>
<comment type="catalytic activity">
    <reaction evidence="1">
        <text>Hydrolysis of (1-&gt;3)-beta-D-glucosidic linkages in (1-&gt;3)-beta-D-glucans.</text>
        <dbReference type="EC" id="3.2.1.39"/>
    </reaction>
</comment>
<evidence type="ECO:0000256" key="8">
    <source>
        <dbReference type="ARBA" id="ARBA00023180"/>
    </source>
</evidence>
<dbReference type="GO" id="GO:0000272">
    <property type="term" value="P:polysaccharide catabolic process"/>
    <property type="evidence" value="ECO:0007669"/>
    <property type="project" value="UniProtKB-KW"/>
</dbReference>
<dbReference type="GO" id="GO:0005886">
    <property type="term" value="C:plasma membrane"/>
    <property type="evidence" value="ECO:0007669"/>
    <property type="project" value="UniProtKB-SubCell"/>
</dbReference>
<evidence type="ECO:0000256" key="4">
    <source>
        <dbReference type="ARBA" id="ARBA00012780"/>
    </source>
</evidence>
<keyword evidence="8" id="KW-0325">Glycoprotein</keyword>
<evidence type="ECO:0000256" key="5">
    <source>
        <dbReference type="ARBA" id="ARBA00022475"/>
    </source>
</evidence>
<keyword evidence="9" id="KW-0119">Carbohydrate metabolism</keyword>
<dbReference type="EC" id="3.2.1.39" evidence="4"/>
<evidence type="ECO:0000256" key="12">
    <source>
        <dbReference type="ARBA" id="ARBA00037649"/>
    </source>
</evidence>
<dbReference type="GO" id="GO:0071555">
    <property type="term" value="P:cell wall organization"/>
    <property type="evidence" value="ECO:0007669"/>
    <property type="project" value="UniProtKB-KW"/>
</dbReference>
<proteinExistence type="inferred from homology"/>
<gene>
    <name evidence="15" type="ORF">BOTBODRAFT_100525</name>
</gene>
<reference evidence="16" key="1">
    <citation type="journal article" date="2014" name="Proc. Natl. Acad. Sci. U.S.A.">
        <title>Extensive sampling of basidiomycete genomes demonstrates inadequacy of the white-rot/brown-rot paradigm for wood decay fungi.</title>
        <authorList>
            <person name="Riley R."/>
            <person name="Salamov A.A."/>
            <person name="Brown D.W."/>
            <person name="Nagy L.G."/>
            <person name="Floudas D."/>
            <person name="Held B.W."/>
            <person name="Levasseur A."/>
            <person name="Lombard V."/>
            <person name="Morin E."/>
            <person name="Otillar R."/>
            <person name="Lindquist E.A."/>
            <person name="Sun H."/>
            <person name="LaButti K.M."/>
            <person name="Schmutz J."/>
            <person name="Jabbour D."/>
            <person name="Luo H."/>
            <person name="Baker S.E."/>
            <person name="Pisabarro A.G."/>
            <person name="Walton J.D."/>
            <person name="Blanchette R.A."/>
            <person name="Henrissat B."/>
            <person name="Martin F."/>
            <person name="Cullen D."/>
            <person name="Hibbett D.S."/>
            <person name="Grigoriev I.V."/>
        </authorList>
    </citation>
    <scope>NUCLEOTIDE SEQUENCE [LARGE SCALE GENOMIC DNA]</scope>
    <source>
        <strain evidence="16">FD-172 SS1</strain>
    </source>
</reference>
<evidence type="ECO:0000256" key="13">
    <source>
        <dbReference type="ARBA" id="ARBA00042373"/>
    </source>
</evidence>
<evidence type="ECO:0000256" key="11">
    <source>
        <dbReference type="ARBA" id="ARBA00023326"/>
    </source>
</evidence>
<protein>
    <recommendedName>
        <fullName evidence="4">glucan endo-1,3-beta-D-glucosidase</fullName>
        <ecNumber evidence="4">3.2.1.39</ecNumber>
    </recommendedName>
    <alternativeName>
        <fullName evidence="14">Endo-1,3-beta-glucanase btgC</fullName>
    </alternativeName>
    <alternativeName>
        <fullName evidence="13">Laminarinase btgC</fullName>
    </alternativeName>
</protein>
<sequence>MTSFPSGCFPALGFTAPSGKPSTKLSDWWCKEDDEHGFLGFSYAVNACPSQAQMKSDFTRMRKDFNARYVRIYSACDTKGFYDQVVNAAYESNLGVFAMVWFGFDGGNEWKTRQSALLSTIETNSLAPYTIRSFDMGSETLFDHDVSVKELAQQIKNVKAAVEKYGIVVSTSDMQYSYVAPGNEGAPKDILSVVDQVHDHVLPFFDQDAKDGSNAWRSVLNSVDWFLQNTNNTKKIILTQTGWPSNTNVWKANSKTAVASVKSEQDYYSLIDSKCSELKKKGPRGGIGWFWQIYEDSMLDGWGILGDDGKPKFKFAPITSC</sequence>
<dbReference type="HOGENOM" id="CLU_052206_0_0_1"/>
<evidence type="ECO:0000256" key="6">
    <source>
        <dbReference type="ARBA" id="ARBA00022801"/>
    </source>
</evidence>
<comment type="function">
    <text evidence="12">Glucanases play a role in cell expansion during growth, in cell-cell fusion during mating, and in spore release during sporulation. This enzyme may be involved in beta-glucan degradation. Active on laminarin and lichenan.</text>
</comment>
<dbReference type="GO" id="GO:0005576">
    <property type="term" value="C:extracellular region"/>
    <property type="evidence" value="ECO:0007669"/>
    <property type="project" value="TreeGrafter"/>
</dbReference>
<dbReference type="InterPro" id="IPR050732">
    <property type="entry name" value="Beta-glucan_modifiers"/>
</dbReference>
<comment type="subcellular location">
    <subcellularLocation>
        <location evidence="2">Cell membrane</location>
        <topology evidence="2">Single-pass type II membrane protein</topology>
    </subcellularLocation>
</comment>
<dbReference type="AlphaFoldDB" id="A0A067N9G8"/>
<dbReference type="SUPFAM" id="SSF51445">
    <property type="entry name" value="(Trans)glycosidases"/>
    <property type="match status" value="1"/>
</dbReference>
<dbReference type="PANTHER" id="PTHR16631">
    <property type="entry name" value="GLUCAN 1,3-BETA-GLUCOSIDASE"/>
    <property type="match status" value="1"/>
</dbReference>
<dbReference type="InterPro" id="IPR017853">
    <property type="entry name" value="GH"/>
</dbReference>
<name>A0A067N9G8_BOTB1</name>
<dbReference type="Proteomes" id="UP000027195">
    <property type="component" value="Unassembled WGS sequence"/>
</dbReference>
<dbReference type="GO" id="GO:0042973">
    <property type="term" value="F:glucan endo-1,3-beta-D-glucosidase activity"/>
    <property type="evidence" value="ECO:0007669"/>
    <property type="project" value="UniProtKB-EC"/>
</dbReference>
<keyword evidence="6 15" id="KW-0378">Hydrolase</keyword>
<evidence type="ECO:0000256" key="7">
    <source>
        <dbReference type="ARBA" id="ARBA00023136"/>
    </source>
</evidence>
<dbReference type="GO" id="GO:0009277">
    <property type="term" value="C:fungal-type cell wall"/>
    <property type="evidence" value="ECO:0007669"/>
    <property type="project" value="TreeGrafter"/>
</dbReference>
<keyword evidence="11" id="KW-0624">Polysaccharide degradation</keyword>
<comment type="similarity">
    <text evidence="3">Belongs to the glycosyl hydrolase 17 family.</text>
</comment>
<keyword evidence="7" id="KW-0472">Membrane</keyword>
<keyword evidence="10" id="KW-0961">Cell wall biogenesis/degradation</keyword>
<organism evidence="15 16">
    <name type="scientific">Botryobasidium botryosum (strain FD-172 SS1)</name>
    <dbReference type="NCBI Taxonomy" id="930990"/>
    <lineage>
        <taxon>Eukaryota</taxon>
        <taxon>Fungi</taxon>
        <taxon>Dikarya</taxon>
        <taxon>Basidiomycota</taxon>
        <taxon>Agaricomycotina</taxon>
        <taxon>Agaricomycetes</taxon>
        <taxon>Cantharellales</taxon>
        <taxon>Botryobasidiaceae</taxon>
        <taxon>Botryobasidium</taxon>
    </lineage>
</organism>
<evidence type="ECO:0000313" key="15">
    <source>
        <dbReference type="EMBL" id="KDQ20406.1"/>
    </source>
</evidence>
<dbReference type="OrthoDB" id="77201at2759"/>
<dbReference type="PANTHER" id="PTHR16631:SF17">
    <property type="entry name" value="GLUCAN ENDO-1,3-BETA-GLUCOSIDASE BTGC"/>
    <property type="match status" value="1"/>
</dbReference>
<dbReference type="InParanoid" id="A0A067N9G8"/>
<evidence type="ECO:0000256" key="10">
    <source>
        <dbReference type="ARBA" id="ARBA00023316"/>
    </source>
</evidence>
<evidence type="ECO:0000256" key="2">
    <source>
        <dbReference type="ARBA" id="ARBA00004401"/>
    </source>
</evidence>
<evidence type="ECO:0000256" key="9">
    <source>
        <dbReference type="ARBA" id="ARBA00023277"/>
    </source>
</evidence>
<dbReference type="EMBL" id="KL198017">
    <property type="protein sequence ID" value="KDQ20406.1"/>
    <property type="molecule type" value="Genomic_DNA"/>
</dbReference>
<accession>A0A067N9G8</accession>
<evidence type="ECO:0000256" key="3">
    <source>
        <dbReference type="ARBA" id="ARBA00008773"/>
    </source>
</evidence>
<evidence type="ECO:0000313" key="16">
    <source>
        <dbReference type="Proteomes" id="UP000027195"/>
    </source>
</evidence>
<dbReference type="GO" id="GO:0009986">
    <property type="term" value="C:cell surface"/>
    <property type="evidence" value="ECO:0007669"/>
    <property type="project" value="TreeGrafter"/>
</dbReference>
<keyword evidence="16" id="KW-1185">Reference proteome</keyword>
<keyword evidence="5" id="KW-1003">Cell membrane</keyword>